<evidence type="ECO:0000313" key="2">
    <source>
        <dbReference type="Proteomes" id="UP000246073"/>
    </source>
</evidence>
<accession>A0A2P9HJZ8</accession>
<sequence length="47" mass="5170">MYGELKSTSPRRTVFGADLHKPEEARTANVAADGMLISLRIQKLPTV</sequence>
<reference evidence="2" key="1">
    <citation type="submission" date="2017-12" db="EMBL/GenBank/DDBJ databases">
        <authorList>
            <person name="Diaz M."/>
        </authorList>
    </citation>
    <scope>NUCLEOTIDE SEQUENCE [LARGE SCALE GENOMIC DNA]</scope>
    <source>
        <strain evidence="2">FI11154</strain>
    </source>
</reference>
<proteinExistence type="predicted"/>
<dbReference type="AlphaFoldDB" id="A0A2P9HJZ8"/>
<protein>
    <submittedName>
        <fullName evidence="1">Uncharacterized protein</fullName>
    </submittedName>
</protein>
<gene>
    <name evidence="1" type="ORF">OHAE_285</name>
</gene>
<name>A0A2P9HJZ8_9HYPH</name>
<dbReference type="Proteomes" id="UP000246073">
    <property type="component" value="Unassembled WGS sequence"/>
</dbReference>
<evidence type="ECO:0000313" key="1">
    <source>
        <dbReference type="EMBL" id="SPL64418.1"/>
    </source>
</evidence>
<dbReference type="EMBL" id="OOFM01000005">
    <property type="protein sequence ID" value="SPL64418.1"/>
    <property type="molecule type" value="Genomic_DNA"/>
</dbReference>
<organism evidence="1 2">
    <name type="scientific">Ochrobactrum soli</name>
    <dbReference type="NCBI Taxonomy" id="2448455"/>
    <lineage>
        <taxon>Bacteria</taxon>
        <taxon>Pseudomonadati</taxon>
        <taxon>Pseudomonadota</taxon>
        <taxon>Alphaproteobacteria</taxon>
        <taxon>Hyphomicrobiales</taxon>
        <taxon>Brucellaceae</taxon>
        <taxon>Brucella/Ochrobactrum group</taxon>
        <taxon>Ochrobactrum</taxon>
    </lineage>
</organism>